<reference evidence="3" key="2">
    <citation type="journal article" date="2008" name="Nucleic Acids Res.">
        <title>The rice annotation project database (RAP-DB): 2008 update.</title>
        <authorList>
            <consortium name="The rice annotation project (RAP)"/>
        </authorList>
    </citation>
    <scope>GENOME REANNOTATION</scope>
    <source>
        <strain evidence="3">cv. Nipponbare</strain>
    </source>
</reference>
<accession>Q6ATQ4</accession>
<feature type="region of interest" description="Disordered" evidence="1">
    <location>
        <begin position="24"/>
        <end position="51"/>
    </location>
</feature>
<feature type="region of interest" description="Disordered" evidence="1">
    <location>
        <begin position="99"/>
        <end position="122"/>
    </location>
</feature>
<feature type="compositionally biased region" description="Gly residues" evidence="1">
    <location>
        <begin position="99"/>
        <end position="108"/>
    </location>
</feature>
<dbReference type="EMBL" id="AC135595">
    <property type="protein sequence ID" value="AAT77927.1"/>
    <property type="molecule type" value="Genomic_DNA"/>
</dbReference>
<gene>
    <name evidence="2" type="primary">OSJNBa0028F23.17</name>
</gene>
<evidence type="ECO:0000313" key="2">
    <source>
        <dbReference type="EMBL" id="AAT77927.1"/>
    </source>
</evidence>
<organism evidence="2 3">
    <name type="scientific">Oryza sativa subsp. japonica</name>
    <name type="common">Rice</name>
    <dbReference type="NCBI Taxonomy" id="39947"/>
    <lineage>
        <taxon>Eukaryota</taxon>
        <taxon>Viridiplantae</taxon>
        <taxon>Streptophyta</taxon>
        <taxon>Embryophyta</taxon>
        <taxon>Tracheophyta</taxon>
        <taxon>Spermatophyta</taxon>
        <taxon>Magnoliopsida</taxon>
        <taxon>Liliopsida</taxon>
        <taxon>Poales</taxon>
        <taxon>Poaceae</taxon>
        <taxon>BOP clade</taxon>
        <taxon>Oryzoideae</taxon>
        <taxon>Oryzeae</taxon>
        <taxon>Oryzinae</taxon>
        <taxon>Oryza</taxon>
        <taxon>Oryza sativa</taxon>
    </lineage>
</organism>
<sequence>MKPRRIPMPTTRREMKTMALSRSYRGAPDFAGDVGGGERVGGDSKLESTPCGLAARVGRRGRGRRRGDVGTGRGVGAGAAGYAAAWVVVSAVVGAGVGGRRLGKGLTGGPHLSAPEREREAG</sequence>
<dbReference type="AlphaFoldDB" id="Q6ATQ4"/>
<evidence type="ECO:0000256" key="1">
    <source>
        <dbReference type="SAM" id="MobiDB-lite"/>
    </source>
</evidence>
<name>Q6ATQ4_ORYSJ</name>
<protein>
    <submittedName>
        <fullName evidence="2">Uncharacterized protein</fullName>
    </submittedName>
</protein>
<reference evidence="3" key="1">
    <citation type="journal article" date="2005" name="Nature">
        <title>The map-based sequence of the rice genome.</title>
        <authorList>
            <consortium name="International rice genome sequencing project (IRGSP)"/>
            <person name="Matsumoto T."/>
            <person name="Wu J."/>
            <person name="Kanamori H."/>
            <person name="Katayose Y."/>
            <person name="Fujisawa M."/>
            <person name="Namiki N."/>
            <person name="Mizuno H."/>
            <person name="Yamamoto K."/>
            <person name="Antonio B.A."/>
            <person name="Baba T."/>
            <person name="Sakata K."/>
            <person name="Nagamura Y."/>
            <person name="Aoki H."/>
            <person name="Arikawa K."/>
            <person name="Arita K."/>
            <person name="Bito T."/>
            <person name="Chiden Y."/>
            <person name="Fujitsuka N."/>
            <person name="Fukunaka R."/>
            <person name="Hamada M."/>
            <person name="Harada C."/>
            <person name="Hayashi A."/>
            <person name="Hijishita S."/>
            <person name="Honda M."/>
            <person name="Hosokawa S."/>
            <person name="Ichikawa Y."/>
            <person name="Idonuma A."/>
            <person name="Iijima M."/>
            <person name="Ikeda M."/>
            <person name="Ikeno M."/>
            <person name="Ito K."/>
            <person name="Ito S."/>
            <person name="Ito T."/>
            <person name="Ito Y."/>
            <person name="Ito Y."/>
            <person name="Iwabuchi A."/>
            <person name="Kamiya K."/>
            <person name="Karasawa W."/>
            <person name="Kurita K."/>
            <person name="Katagiri S."/>
            <person name="Kikuta A."/>
            <person name="Kobayashi H."/>
            <person name="Kobayashi N."/>
            <person name="Machita K."/>
            <person name="Maehara T."/>
            <person name="Masukawa M."/>
            <person name="Mizubayashi T."/>
            <person name="Mukai Y."/>
            <person name="Nagasaki H."/>
            <person name="Nagata Y."/>
            <person name="Naito S."/>
            <person name="Nakashima M."/>
            <person name="Nakama Y."/>
            <person name="Nakamichi Y."/>
            <person name="Nakamura M."/>
            <person name="Meguro A."/>
            <person name="Negishi M."/>
            <person name="Ohta I."/>
            <person name="Ohta T."/>
            <person name="Okamoto M."/>
            <person name="Ono N."/>
            <person name="Saji S."/>
            <person name="Sakaguchi M."/>
            <person name="Sakai K."/>
            <person name="Shibata M."/>
            <person name="Shimokawa T."/>
            <person name="Song J."/>
            <person name="Takazaki Y."/>
            <person name="Terasawa K."/>
            <person name="Tsugane M."/>
            <person name="Tsuji K."/>
            <person name="Ueda S."/>
            <person name="Waki K."/>
            <person name="Yamagata H."/>
            <person name="Yamamoto M."/>
            <person name="Yamamoto S."/>
            <person name="Yamane H."/>
            <person name="Yoshiki S."/>
            <person name="Yoshihara R."/>
            <person name="Yukawa K."/>
            <person name="Zhong H."/>
            <person name="Yano M."/>
            <person name="Yuan Q."/>
            <person name="Ouyang S."/>
            <person name="Liu J."/>
            <person name="Jones K.M."/>
            <person name="Gansberger K."/>
            <person name="Moffat K."/>
            <person name="Hill J."/>
            <person name="Bera J."/>
            <person name="Fadrosh D."/>
            <person name="Jin S."/>
            <person name="Johri S."/>
            <person name="Kim M."/>
            <person name="Overton L."/>
            <person name="Reardon M."/>
            <person name="Tsitrin T."/>
            <person name="Vuong H."/>
            <person name="Weaver B."/>
            <person name="Ciecko A."/>
            <person name="Tallon L."/>
            <person name="Jackson J."/>
            <person name="Pai G."/>
            <person name="Aken S.V."/>
            <person name="Utterback T."/>
            <person name="Reidmuller S."/>
            <person name="Feldblyum T."/>
            <person name="Hsiao J."/>
            <person name="Zismann V."/>
            <person name="Iobst S."/>
            <person name="de Vazeille A.R."/>
            <person name="Buell C.R."/>
            <person name="Ying K."/>
            <person name="Li Y."/>
            <person name="Lu T."/>
            <person name="Huang Y."/>
            <person name="Zhao Q."/>
            <person name="Feng Q."/>
            <person name="Zhang L."/>
            <person name="Zhu J."/>
            <person name="Weng Q."/>
            <person name="Mu J."/>
            <person name="Lu Y."/>
            <person name="Fan D."/>
            <person name="Liu Y."/>
            <person name="Guan J."/>
            <person name="Zhang Y."/>
            <person name="Yu S."/>
            <person name="Liu X."/>
            <person name="Zhang Y."/>
            <person name="Hong G."/>
            <person name="Han B."/>
            <person name="Choisne N."/>
            <person name="Demange N."/>
            <person name="Orjeda G."/>
            <person name="Samain S."/>
            <person name="Cattolico L."/>
            <person name="Pelletier E."/>
            <person name="Couloux A."/>
            <person name="Segurens B."/>
            <person name="Wincker P."/>
            <person name="D'Hont A."/>
            <person name="Scarpelli C."/>
            <person name="Weissenbach J."/>
            <person name="Salanoubat M."/>
            <person name="Quetier F."/>
            <person name="Yu Y."/>
            <person name="Kim H.R."/>
            <person name="Rambo T."/>
            <person name="Currie J."/>
            <person name="Collura K."/>
            <person name="Luo M."/>
            <person name="Yang T."/>
            <person name="Ammiraju J.S.S."/>
            <person name="Engler F."/>
            <person name="Soderlund C."/>
            <person name="Wing R.A."/>
            <person name="Palmer L.E."/>
            <person name="de la Bastide M."/>
            <person name="Spiegel L."/>
            <person name="Nascimento L."/>
            <person name="Zutavern T."/>
            <person name="O'Shaughnessy A."/>
            <person name="Dike S."/>
            <person name="Dedhia N."/>
            <person name="Preston R."/>
            <person name="Balija V."/>
            <person name="McCombie W.R."/>
            <person name="Chow T."/>
            <person name="Chen H."/>
            <person name="Chung M."/>
            <person name="Chen C."/>
            <person name="Shaw J."/>
            <person name="Wu H."/>
            <person name="Hsiao K."/>
            <person name="Chao Y."/>
            <person name="Chu M."/>
            <person name="Cheng C."/>
            <person name="Hour A."/>
            <person name="Lee P."/>
            <person name="Lin S."/>
            <person name="Lin Y."/>
            <person name="Liou J."/>
            <person name="Liu S."/>
            <person name="Hsing Y."/>
            <person name="Raghuvanshi S."/>
            <person name="Mohanty A."/>
            <person name="Bharti A.K."/>
            <person name="Gaur A."/>
            <person name="Gupta V."/>
            <person name="Kumar D."/>
            <person name="Ravi V."/>
            <person name="Vij S."/>
            <person name="Kapur A."/>
            <person name="Khurana P."/>
            <person name="Khurana P."/>
            <person name="Khurana J.P."/>
            <person name="Tyagi A.K."/>
            <person name="Gaikwad K."/>
            <person name="Singh A."/>
            <person name="Dalal V."/>
            <person name="Srivastava S."/>
            <person name="Dixit A."/>
            <person name="Pal A.K."/>
            <person name="Ghazi I.A."/>
            <person name="Yadav M."/>
            <person name="Pandit A."/>
            <person name="Bhargava A."/>
            <person name="Sureshbabu K."/>
            <person name="Batra K."/>
            <person name="Sharma T.R."/>
            <person name="Mohapatra T."/>
            <person name="Singh N.K."/>
            <person name="Messing J."/>
            <person name="Nelson A.B."/>
            <person name="Fuks G."/>
            <person name="Kavchok S."/>
            <person name="Keizer G."/>
            <person name="Linton E."/>
            <person name="Llaca V."/>
            <person name="Song R."/>
            <person name="Tanyolac B."/>
            <person name="Young S."/>
            <person name="Ho-Il K."/>
            <person name="Hahn J.H."/>
            <person name="Sangsakoo G."/>
            <person name="Vanavichit A."/>
            <person name="de Mattos Luiz.A.T."/>
            <person name="Zimmer P.D."/>
            <person name="Malone G."/>
            <person name="Dellagostin O."/>
            <person name="de Oliveira A.C."/>
            <person name="Bevan M."/>
            <person name="Bancroft I."/>
            <person name="Minx P."/>
            <person name="Cordum H."/>
            <person name="Wilson R."/>
            <person name="Cheng Z."/>
            <person name="Jin W."/>
            <person name="Jiang J."/>
            <person name="Leong S.A."/>
            <person name="Iwama H."/>
            <person name="Gojobori T."/>
            <person name="Itoh T."/>
            <person name="Niimura Y."/>
            <person name="Fujii Y."/>
            <person name="Habara T."/>
            <person name="Sakai H."/>
            <person name="Sato Y."/>
            <person name="Wilson G."/>
            <person name="Kumar K."/>
            <person name="McCouch S."/>
            <person name="Juretic N."/>
            <person name="Hoen D."/>
            <person name="Wright S."/>
            <person name="Bruskiewich R."/>
            <person name="Bureau T."/>
            <person name="Miyao A."/>
            <person name="Hirochika H."/>
            <person name="Nishikawa T."/>
            <person name="Kadowaki K."/>
            <person name="Sugiura M."/>
            <person name="Burr B."/>
            <person name="Sasaki T."/>
        </authorList>
    </citation>
    <scope>NUCLEOTIDE SEQUENCE [LARGE SCALE GENOMIC DNA]</scope>
    <source>
        <strain evidence="3">cv. Nipponbare</strain>
    </source>
</reference>
<dbReference type="Proteomes" id="UP000000763">
    <property type="component" value="Chromosome 3"/>
</dbReference>
<proteinExistence type="predicted"/>
<evidence type="ECO:0000313" key="3">
    <source>
        <dbReference type="Proteomes" id="UP000000763"/>
    </source>
</evidence>